<feature type="domain" description="Peptidase C1A papain C-terminal" evidence="23">
    <location>
        <begin position="411"/>
        <end position="623"/>
    </location>
</feature>
<dbReference type="PROSITE" id="PS00639">
    <property type="entry name" value="THIOL_PROTEASE_HIS"/>
    <property type="match status" value="1"/>
</dbReference>
<dbReference type="SMART" id="SM00645">
    <property type="entry name" value="Pept_C1"/>
    <property type="match status" value="1"/>
</dbReference>
<dbReference type="FunFam" id="3.30.40.10:FF:000009">
    <property type="entry name" value="E3 ubiquitin-protein ligase RNF130"/>
    <property type="match status" value="1"/>
</dbReference>
<reference evidence="24 25" key="1">
    <citation type="submission" date="2018-10" db="EMBL/GenBank/DDBJ databases">
        <title>Genome assembly for a Yunnan-Guizhou Plateau 3E fish, Anabarilius grahami (Regan), and its evolutionary and genetic applications.</title>
        <authorList>
            <person name="Jiang W."/>
        </authorList>
    </citation>
    <scope>NUCLEOTIDE SEQUENCE [LARGE SCALE GENOMIC DNA]</scope>
    <source>
        <strain evidence="24">AG-KIZ</strain>
        <tissue evidence="24">Muscle</tissue>
    </source>
</reference>
<evidence type="ECO:0000256" key="14">
    <source>
        <dbReference type="ARBA" id="ARBA00023145"/>
    </source>
</evidence>
<dbReference type="AlphaFoldDB" id="A0A3N0YZV5"/>
<keyword evidence="12 22" id="KW-1133">Transmembrane helix</keyword>
<keyword evidence="9" id="KW-0378">Hydrolase</keyword>
<keyword evidence="15" id="KW-1015">Disulfide bond</keyword>
<keyword evidence="4" id="KW-0645">Protease</keyword>
<keyword evidence="6" id="KW-0479">Metal-binding</keyword>
<dbReference type="PRINTS" id="PR00705">
    <property type="entry name" value="PAPAIN"/>
</dbReference>
<organism evidence="24 25">
    <name type="scientific">Anabarilius grahami</name>
    <name type="common">Kanglang fish</name>
    <name type="synonym">Barilius grahami</name>
    <dbReference type="NCBI Taxonomy" id="495550"/>
    <lineage>
        <taxon>Eukaryota</taxon>
        <taxon>Metazoa</taxon>
        <taxon>Chordata</taxon>
        <taxon>Craniata</taxon>
        <taxon>Vertebrata</taxon>
        <taxon>Euteleostomi</taxon>
        <taxon>Actinopterygii</taxon>
        <taxon>Neopterygii</taxon>
        <taxon>Teleostei</taxon>
        <taxon>Ostariophysi</taxon>
        <taxon>Cypriniformes</taxon>
        <taxon>Xenocyprididae</taxon>
        <taxon>Xenocypridinae</taxon>
        <taxon>Xenocypridinae incertae sedis</taxon>
        <taxon>Anabarilius</taxon>
    </lineage>
</organism>
<dbReference type="GO" id="GO:0016020">
    <property type="term" value="C:membrane"/>
    <property type="evidence" value="ECO:0007669"/>
    <property type="project" value="UniProtKB-SubCell"/>
</dbReference>
<dbReference type="Pfam" id="PF00112">
    <property type="entry name" value="Peptidase_C1"/>
    <property type="match status" value="1"/>
</dbReference>
<dbReference type="CDD" id="cd02248">
    <property type="entry name" value="Peptidase_C1A"/>
    <property type="match status" value="1"/>
</dbReference>
<dbReference type="PROSITE" id="PS00640">
    <property type="entry name" value="THIOL_PROTEASE_ASN"/>
    <property type="match status" value="1"/>
</dbReference>
<dbReference type="Proteomes" id="UP000281406">
    <property type="component" value="Unassembled WGS sequence"/>
</dbReference>
<evidence type="ECO:0000256" key="15">
    <source>
        <dbReference type="ARBA" id="ARBA00023157"/>
    </source>
</evidence>
<evidence type="ECO:0000256" key="21">
    <source>
        <dbReference type="ARBA" id="ARBA00072046"/>
    </source>
</evidence>
<dbReference type="SUPFAM" id="SSF52025">
    <property type="entry name" value="PA domain"/>
    <property type="match status" value="1"/>
</dbReference>
<dbReference type="PROSITE" id="PS00139">
    <property type="entry name" value="THIOL_PROTEASE_CYS"/>
    <property type="match status" value="1"/>
</dbReference>
<comment type="caution">
    <text evidence="24">The sequence shown here is derived from an EMBL/GenBank/DDBJ whole genome shotgun (WGS) entry which is preliminary data.</text>
</comment>
<evidence type="ECO:0000256" key="13">
    <source>
        <dbReference type="ARBA" id="ARBA00023136"/>
    </source>
</evidence>
<dbReference type="GO" id="GO:0008234">
    <property type="term" value="F:cysteine-type peptidase activity"/>
    <property type="evidence" value="ECO:0007669"/>
    <property type="project" value="UniProtKB-KW"/>
</dbReference>
<evidence type="ECO:0000259" key="23">
    <source>
        <dbReference type="SMART" id="SM00645"/>
    </source>
</evidence>
<accession>A0A3N0YZV5</accession>
<evidence type="ECO:0000256" key="16">
    <source>
        <dbReference type="ARBA" id="ARBA00023180"/>
    </source>
</evidence>
<protein>
    <recommendedName>
        <fullName evidence="21">Cathepsin O</fullName>
        <ecNumber evidence="20">3.4.22.42</ecNumber>
    </recommendedName>
</protein>
<evidence type="ECO:0000256" key="12">
    <source>
        <dbReference type="ARBA" id="ARBA00022989"/>
    </source>
</evidence>
<sequence length="624" mass="69667">MQRGKCTFKEKILKAAAFNASAVIIYNNSTKEDTVTMAHEGTGDIVAVMITESFGKEILGFLEKNQTVLVTVMVGSRGLPKNINRGSLVFVSISFIVLMIISSAWLIFYFIQKIRDTSARDRSQRRLGDAAKKAISKLTTRTVKRGDKETEPDFNHCAVCIEGYQLNDVVRILPCNLTKTFMRLQPNLPCVDNMAFDMDRMSRSQTSSQRTALVDLSSETSISLEPLRHSSSSQLPSDEELIPRSGEINIAVTISSSLRLSVEMIPWPRLQQKMTPPPFTLLTEEWFIVASFGVLSALTLCYMIIRATSSAPTVDVELSRKYLTDEERLMTFQQGNENNEPYQRMINLQSSLKRQAFLNSLKKSNHSAHYGINQFSDLSPKQFKERYLTARAETSPKFDPSRAGIQVKTNYPPRFDWRDHGVVGPVRNQEACGACWAFSVVEAIESVSVKDGGKLQQLSVQQVIDCSYENYGCNGGSPSEALYWLTQTKLKLVNEAEYPFKAVAGICQYFPLSHDGVVVKNYSSHDFSGREEVMMSILVESGPLVVIVDAISWQDYLGGIIQHHCSSHNANHAVLITGYDTTGEVPYWIVRNSWGTSWGDSGYVYIKIGNDMCGIADNVAAVFV</sequence>
<evidence type="ECO:0000256" key="2">
    <source>
        <dbReference type="ARBA" id="ARBA00004371"/>
    </source>
</evidence>
<evidence type="ECO:0000313" key="25">
    <source>
        <dbReference type="Proteomes" id="UP000281406"/>
    </source>
</evidence>
<evidence type="ECO:0000256" key="5">
    <source>
        <dbReference type="ARBA" id="ARBA00022692"/>
    </source>
</evidence>
<comment type="function">
    <text evidence="19">Proteolytic enzyme possibly involved in normal cellular protein degradation and turnover.</text>
</comment>
<keyword evidence="8" id="KW-0863">Zinc-finger</keyword>
<comment type="similarity">
    <text evidence="3">Belongs to the peptidase C1 family.</text>
</comment>
<evidence type="ECO:0000256" key="17">
    <source>
        <dbReference type="ARBA" id="ARBA00023228"/>
    </source>
</evidence>
<dbReference type="InterPro" id="IPR013128">
    <property type="entry name" value="Peptidase_C1A"/>
</dbReference>
<evidence type="ECO:0000256" key="1">
    <source>
        <dbReference type="ARBA" id="ARBA00004370"/>
    </source>
</evidence>
<dbReference type="Gene3D" id="3.90.70.10">
    <property type="entry name" value="Cysteine proteinases"/>
    <property type="match status" value="1"/>
</dbReference>
<dbReference type="Gene3D" id="3.50.30.30">
    <property type="match status" value="1"/>
</dbReference>
<evidence type="ECO:0000256" key="9">
    <source>
        <dbReference type="ARBA" id="ARBA00022801"/>
    </source>
</evidence>
<dbReference type="InterPro" id="IPR025661">
    <property type="entry name" value="Pept_asp_AS"/>
</dbReference>
<comment type="subcellular location">
    <subcellularLocation>
        <location evidence="2">Lysosome</location>
    </subcellularLocation>
    <subcellularLocation>
        <location evidence="1">Membrane</location>
    </subcellularLocation>
</comment>
<dbReference type="InterPro" id="IPR003137">
    <property type="entry name" value="PA_domain"/>
</dbReference>
<dbReference type="PANTHER" id="PTHR12411">
    <property type="entry name" value="CYSTEINE PROTEASE FAMILY C1-RELATED"/>
    <property type="match status" value="1"/>
</dbReference>
<dbReference type="InterPro" id="IPR000169">
    <property type="entry name" value="Pept_cys_AS"/>
</dbReference>
<name>A0A3N0YZV5_ANAGA</name>
<comment type="catalytic activity">
    <reaction evidence="18">
        <text>The recombinant human enzyme hydrolyzes synthetic endopeptidase substrates including Z-Phe-Arg-NHMec and Z-Arg-Arg-NHMec.</text>
        <dbReference type="EC" id="3.4.22.42"/>
    </reaction>
</comment>
<dbReference type="Pfam" id="PF02225">
    <property type="entry name" value="PA"/>
    <property type="match status" value="1"/>
</dbReference>
<gene>
    <name evidence="24" type="ORF">DPX16_19355</name>
</gene>
<evidence type="ECO:0000256" key="3">
    <source>
        <dbReference type="ARBA" id="ARBA00008455"/>
    </source>
</evidence>
<evidence type="ECO:0000313" key="24">
    <source>
        <dbReference type="EMBL" id="ROL51836.1"/>
    </source>
</evidence>
<evidence type="ECO:0000256" key="4">
    <source>
        <dbReference type="ARBA" id="ARBA00022670"/>
    </source>
</evidence>
<dbReference type="InterPro" id="IPR046450">
    <property type="entry name" value="PA_dom_sf"/>
</dbReference>
<keyword evidence="16" id="KW-0325">Glycoprotein</keyword>
<dbReference type="SUPFAM" id="SSF54001">
    <property type="entry name" value="Cysteine proteinases"/>
    <property type="match status" value="1"/>
</dbReference>
<dbReference type="EC" id="3.4.22.42" evidence="20"/>
<dbReference type="GO" id="GO:0005764">
    <property type="term" value="C:lysosome"/>
    <property type="evidence" value="ECO:0007669"/>
    <property type="project" value="UniProtKB-SubCell"/>
</dbReference>
<dbReference type="InterPro" id="IPR039417">
    <property type="entry name" value="Peptidase_C1A_papain-like"/>
</dbReference>
<dbReference type="EMBL" id="RJVU01018281">
    <property type="protein sequence ID" value="ROL51836.1"/>
    <property type="molecule type" value="Genomic_DNA"/>
</dbReference>
<dbReference type="GO" id="GO:0008270">
    <property type="term" value="F:zinc ion binding"/>
    <property type="evidence" value="ECO:0007669"/>
    <property type="project" value="UniProtKB-KW"/>
</dbReference>
<dbReference type="OrthoDB" id="498368at2759"/>
<evidence type="ECO:0000256" key="22">
    <source>
        <dbReference type="SAM" id="Phobius"/>
    </source>
</evidence>
<evidence type="ECO:0000256" key="11">
    <source>
        <dbReference type="ARBA" id="ARBA00022833"/>
    </source>
</evidence>
<keyword evidence="17" id="KW-0458">Lysosome</keyword>
<proteinExistence type="inferred from homology"/>
<evidence type="ECO:0000256" key="20">
    <source>
        <dbReference type="ARBA" id="ARBA00066464"/>
    </source>
</evidence>
<keyword evidence="5 22" id="KW-0812">Transmembrane</keyword>
<dbReference type="InterPro" id="IPR025660">
    <property type="entry name" value="Pept_his_AS"/>
</dbReference>
<dbReference type="FunFam" id="3.90.70.10:FF:000079">
    <property type="entry name" value="Cathepsin O"/>
    <property type="match status" value="1"/>
</dbReference>
<evidence type="ECO:0000256" key="6">
    <source>
        <dbReference type="ARBA" id="ARBA00022723"/>
    </source>
</evidence>
<feature type="transmembrane region" description="Helical" evidence="22">
    <location>
        <begin position="88"/>
        <end position="111"/>
    </location>
</feature>
<keyword evidence="25" id="KW-1185">Reference proteome</keyword>
<evidence type="ECO:0000256" key="8">
    <source>
        <dbReference type="ARBA" id="ARBA00022771"/>
    </source>
</evidence>
<keyword evidence="13 22" id="KW-0472">Membrane</keyword>
<evidence type="ECO:0000256" key="7">
    <source>
        <dbReference type="ARBA" id="ARBA00022729"/>
    </source>
</evidence>
<keyword evidence="7" id="KW-0732">Signal</keyword>
<dbReference type="InterPro" id="IPR000668">
    <property type="entry name" value="Peptidase_C1A_C"/>
</dbReference>
<evidence type="ECO:0000256" key="10">
    <source>
        <dbReference type="ARBA" id="ARBA00022807"/>
    </source>
</evidence>
<evidence type="ECO:0000256" key="19">
    <source>
        <dbReference type="ARBA" id="ARBA00053492"/>
    </source>
</evidence>
<dbReference type="GO" id="GO:0006508">
    <property type="term" value="P:proteolysis"/>
    <property type="evidence" value="ECO:0007669"/>
    <property type="project" value="UniProtKB-KW"/>
</dbReference>
<dbReference type="InterPro" id="IPR038765">
    <property type="entry name" value="Papain-like_cys_pep_sf"/>
</dbReference>
<keyword evidence="10" id="KW-0788">Thiol protease</keyword>
<keyword evidence="14" id="KW-0865">Zymogen</keyword>
<evidence type="ECO:0000256" key="18">
    <source>
        <dbReference type="ARBA" id="ARBA00051025"/>
    </source>
</evidence>
<keyword evidence="11" id="KW-0862">Zinc</keyword>